<evidence type="ECO:0000259" key="7">
    <source>
        <dbReference type="Pfam" id="PF02836"/>
    </source>
</evidence>
<dbReference type="GO" id="GO:0004553">
    <property type="term" value="F:hydrolase activity, hydrolyzing O-glycosyl compounds"/>
    <property type="evidence" value="ECO:0007669"/>
    <property type="project" value="InterPro"/>
</dbReference>
<accession>B2UP07</accession>
<evidence type="ECO:0000259" key="8">
    <source>
        <dbReference type="Pfam" id="PF02837"/>
    </source>
</evidence>
<dbReference type="Gene3D" id="2.60.40.10">
    <property type="entry name" value="Immunoglobulins"/>
    <property type="match status" value="2"/>
</dbReference>
<dbReference type="InterPro" id="IPR051913">
    <property type="entry name" value="GH2_Domain-Containing"/>
</dbReference>
<name>B2UP07_AKKM8</name>
<dbReference type="GO" id="GO:0005975">
    <property type="term" value="P:carbohydrate metabolic process"/>
    <property type="evidence" value="ECO:0007669"/>
    <property type="project" value="InterPro"/>
</dbReference>
<evidence type="ECO:0000256" key="3">
    <source>
        <dbReference type="ARBA" id="ARBA00023295"/>
    </source>
</evidence>
<dbReference type="InterPro" id="IPR008979">
    <property type="entry name" value="Galactose-bd-like_sf"/>
</dbReference>
<evidence type="ECO:0000313" key="10">
    <source>
        <dbReference type="EMBL" id="ACD04377.1"/>
    </source>
</evidence>
<dbReference type="PANTHER" id="PTHR42732:SF1">
    <property type="entry name" value="BETA-MANNOSIDASE"/>
    <property type="match status" value="1"/>
</dbReference>
<dbReference type="Pfam" id="PF18565">
    <property type="entry name" value="Glyco_hydro2_C5"/>
    <property type="match status" value="1"/>
</dbReference>
<organism evidence="10 11">
    <name type="scientific">Akkermansia muciniphila (strain ATCC BAA-835 / DSM 22959 / JCM 33894 / BCRC 81048 / CCUG 64013 / CIP 107961 / Muc)</name>
    <dbReference type="NCBI Taxonomy" id="349741"/>
    <lineage>
        <taxon>Bacteria</taxon>
        <taxon>Pseudomonadati</taxon>
        <taxon>Verrucomicrobiota</taxon>
        <taxon>Verrucomicrobiia</taxon>
        <taxon>Verrucomicrobiales</taxon>
        <taxon>Akkermansiaceae</taxon>
        <taxon>Akkermansia</taxon>
    </lineage>
</organism>
<evidence type="ECO:0000256" key="1">
    <source>
        <dbReference type="ARBA" id="ARBA00007401"/>
    </source>
</evidence>
<dbReference type="SUPFAM" id="SSF51445">
    <property type="entry name" value="(Trans)glycosidases"/>
    <property type="match status" value="1"/>
</dbReference>
<dbReference type="PANTHER" id="PTHR42732">
    <property type="entry name" value="BETA-GALACTOSIDASE"/>
    <property type="match status" value="1"/>
</dbReference>
<dbReference type="InterPro" id="IPR013783">
    <property type="entry name" value="Ig-like_fold"/>
</dbReference>
<proteinExistence type="inferred from homology"/>
<gene>
    <name evidence="10" type="ordered locus">Amuc_0539</name>
</gene>
<dbReference type="CAZy" id="GH2">
    <property type="family name" value="Glycoside Hydrolase Family 2"/>
</dbReference>
<keyword evidence="2 10" id="KW-0378">Hydrolase</keyword>
<dbReference type="InterPro" id="IPR006104">
    <property type="entry name" value="Glyco_hydro_2_N"/>
</dbReference>
<dbReference type="PaxDb" id="349741-Amuc_0539"/>
<dbReference type="HOGENOM" id="CLU_006501_5_1_0"/>
<dbReference type="Gene3D" id="2.60.120.260">
    <property type="entry name" value="Galactose-binding domain-like"/>
    <property type="match status" value="1"/>
</dbReference>
<evidence type="ECO:0000259" key="6">
    <source>
        <dbReference type="Pfam" id="PF00703"/>
    </source>
</evidence>
<evidence type="ECO:0000259" key="9">
    <source>
        <dbReference type="Pfam" id="PF18565"/>
    </source>
</evidence>
<feature type="domain" description="Glycoside hydrolase family 2 catalytic" evidence="7">
    <location>
        <begin position="347"/>
        <end position="477"/>
    </location>
</feature>
<dbReference type="eggNOG" id="COG3250">
    <property type="taxonomic scope" value="Bacteria"/>
</dbReference>
<dbReference type="EMBL" id="CP001071">
    <property type="protein sequence ID" value="ACD04377.1"/>
    <property type="molecule type" value="Genomic_DNA"/>
</dbReference>
<dbReference type="RefSeq" id="WP_012419592.1">
    <property type="nucleotide sequence ID" value="NC_010655.1"/>
</dbReference>
<evidence type="ECO:0000256" key="4">
    <source>
        <dbReference type="SAM" id="MobiDB-lite"/>
    </source>
</evidence>
<dbReference type="Pfam" id="PF02837">
    <property type="entry name" value="Glyco_hydro_2_N"/>
    <property type="match status" value="1"/>
</dbReference>
<dbReference type="InterPro" id="IPR017853">
    <property type="entry name" value="GH"/>
</dbReference>
<feature type="chain" id="PRO_5002783914" evidence="5">
    <location>
        <begin position="23"/>
        <end position="913"/>
    </location>
</feature>
<feature type="domain" description="Glycoside hydrolase family 2 immunoglobulin-like beta-sandwich" evidence="6">
    <location>
        <begin position="230"/>
        <end position="324"/>
    </location>
</feature>
<dbReference type="SMR" id="B2UP07"/>
<dbReference type="Proteomes" id="UP000001031">
    <property type="component" value="Chromosome"/>
</dbReference>
<dbReference type="AlphaFoldDB" id="B2UP07"/>
<dbReference type="InterPro" id="IPR036156">
    <property type="entry name" value="Beta-gal/glucu_dom_sf"/>
</dbReference>
<reference evidence="11" key="1">
    <citation type="journal article" date="2011" name="PLoS ONE">
        <title>The genome of Akkermansia muciniphila, a dedicated intestinal mucin degrader, and its use in exploring intestinal metagenomes.</title>
        <authorList>
            <person name="van Passel M.W."/>
            <person name="Kant R."/>
            <person name="Zoetendal E.G."/>
            <person name="Plugge C.M."/>
            <person name="Derrien M."/>
            <person name="Malfatti S.A."/>
            <person name="Chain P.S."/>
            <person name="Woyke T."/>
            <person name="Palva A."/>
            <person name="de Vos W.M."/>
            <person name="Smidt H."/>
        </authorList>
    </citation>
    <scope>NUCLEOTIDE SEQUENCE [LARGE SCALE GENOMIC DNA]</scope>
    <source>
        <strain evidence="11">ATCC BAA-835 / DSM 22959 / JCM 33894 / BCRC 81048 / CCUG 64013 / CIP 107961 / Muc</strain>
    </source>
</reference>
<feature type="domain" description="Glycosyl hydrolases family 2 sugar binding" evidence="8">
    <location>
        <begin position="102"/>
        <end position="210"/>
    </location>
</feature>
<keyword evidence="3" id="KW-0326">Glycosidase</keyword>
<comment type="similarity">
    <text evidence="1">Belongs to the glycosyl hydrolase 2 family.</text>
</comment>
<evidence type="ECO:0000256" key="2">
    <source>
        <dbReference type="ARBA" id="ARBA00022801"/>
    </source>
</evidence>
<dbReference type="SUPFAM" id="SSF49303">
    <property type="entry name" value="beta-Galactosidase/glucuronidase domain"/>
    <property type="match status" value="1"/>
</dbReference>
<dbReference type="Pfam" id="PF00703">
    <property type="entry name" value="Glyco_hydro_2"/>
    <property type="match status" value="1"/>
</dbReference>
<dbReference type="KEGG" id="amu:Amuc_0539"/>
<dbReference type="InterPro" id="IPR040605">
    <property type="entry name" value="Glyco_hydro2_dom5"/>
</dbReference>
<feature type="region of interest" description="Disordered" evidence="4">
    <location>
        <begin position="864"/>
        <end position="887"/>
    </location>
</feature>
<dbReference type="Gene3D" id="3.20.20.80">
    <property type="entry name" value="Glycosidases"/>
    <property type="match status" value="1"/>
</dbReference>
<sequence>MMKVTTILITAACLAGSFSLYADAVSDQEEAASSTGAYSVAGALRLPENVTKRDVYGMNVGWKLFKGEKEPEEAASPDVDDSSWESVNLPNGIELLPEEASGCSNYQGPVWYRKTFIPPSRLEGRRNTLYFEGIMGKSEVWVNGEKAAEHFGGYLPVIVNLDKWLKPGQKNVIAVKADNSNDASYPPGKPQEGLDFSYFGGIYRDVYLISTGPVYITDPNEAGTVAGGGVFFRTEFLDPRTRKGKVGVKVQVANQTDKERKVRVQAVMTDPKGVDPAGETVPLTIPPHSTGEVDIPLVLSNVKPWSPDNPDLYTLSVEVWDAAGGDHSKNPAHLLDNRSIRVGVRTVEITEKGLVLNGSLFPEKLIGGNRHQDFARLGNAVPNNLQWQDAVKLRKAGMRVIRSAHYPQDPAFMDACDRLGLFVIVATPGWQFWGSGPFADRVYDDIRQMVRRDRNHPSVMMWEPILNETHYPADFAKKARDLVHEEYPYKGCYTACDAVAQGSQHYEVLYAHPVTGDKHWSIKERKNSKPYFTREFGDNVDTWSAHNSTSRVARHWGEAPMMVQALHYLKTSFPYTTYDTLNAAPAYHFGGCLWHPFDHQRGYHPDPFYGGILDAFRQPKTSYYAFMSQRPQKTRNGLGSGPVVHIANECTPFSPEDVTVFSNCDSVRLSVNGGPPVEKRVASCPGGLKRVPVVFPKAWDFMENKKLARAGKEGAVKLVAEGLIGGKVVTRHEVRPARRAEKIRLTLDREDGVDLYANGSDVFAVVAEVTDGRGTVKRLNDEEIVFSVEGPAELLTDSPDGTLTQSVKWGSAPALVRLGATPGTVTVRASVKHPGSQKPVSGVIRFDTKAPGLKMLFTEDAAGSAKKVAGTPSSSEAPASEREKSLQMELEKVRHELNRLRNEKVSAQQTHFE</sequence>
<dbReference type="Pfam" id="PF02836">
    <property type="entry name" value="Glyco_hydro_2_C"/>
    <property type="match status" value="1"/>
</dbReference>
<evidence type="ECO:0000313" key="11">
    <source>
        <dbReference type="Proteomes" id="UP000001031"/>
    </source>
</evidence>
<feature type="signal peptide" evidence="5">
    <location>
        <begin position="1"/>
        <end position="22"/>
    </location>
</feature>
<feature type="domain" description="Glycoside hydrolase family 2" evidence="9">
    <location>
        <begin position="745"/>
        <end position="833"/>
    </location>
</feature>
<dbReference type="InterPro" id="IPR006102">
    <property type="entry name" value="Ig-like_GH2"/>
</dbReference>
<keyword evidence="11" id="KW-1185">Reference proteome</keyword>
<keyword evidence="5" id="KW-0732">Signal</keyword>
<dbReference type="STRING" id="349741.Amuc_0539"/>
<evidence type="ECO:0000256" key="5">
    <source>
        <dbReference type="SAM" id="SignalP"/>
    </source>
</evidence>
<dbReference type="InterPro" id="IPR006103">
    <property type="entry name" value="Glyco_hydro_2_cat"/>
</dbReference>
<protein>
    <submittedName>
        <fullName evidence="10">Glycoside hydrolase family 2 sugar binding</fullName>
    </submittedName>
</protein>
<dbReference type="SUPFAM" id="SSF49785">
    <property type="entry name" value="Galactose-binding domain-like"/>
    <property type="match status" value="1"/>
</dbReference>